<feature type="transmembrane region" description="Helical" evidence="8">
    <location>
        <begin position="308"/>
        <end position="328"/>
    </location>
</feature>
<evidence type="ECO:0000256" key="1">
    <source>
        <dbReference type="ARBA" id="ARBA00003279"/>
    </source>
</evidence>
<evidence type="ECO:0000313" key="10">
    <source>
        <dbReference type="EMBL" id="PUZ23143.1"/>
    </source>
</evidence>
<feature type="transmembrane region" description="Helical" evidence="8">
    <location>
        <begin position="167"/>
        <end position="190"/>
    </location>
</feature>
<dbReference type="PROSITE" id="PS00216">
    <property type="entry name" value="SUGAR_TRANSPORT_1"/>
    <property type="match status" value="1"/>
</dbReference>
<sequence>MTVRRNSAIIFVVIAVLIDFMGIGLIAPIIPKLLEQLTGKGLSDSAGYSGWLSFVYALLLFFCAPIMGNLSDQYGRRPLLLISLLGLGVDYLFSAFSPTLGWLFLGRAIAGLCGASITTASAYIADVSTPENRAQNFGLIGAAFGAGFVLGPALGGLVAHWGVRAPFIAAACLSFCNATFGYFVLPESLLPENRRRFEWRRANAIGSLQHLRQYPLVLALAAALFFIYLSGQSLQSTWNFYTMFKFDWSEGMIGASLALVGVMTLIVQGGLIRIIIPRVGNRNAIFLGLLIYGAGMTAFAFATQGWMMFGAAFLAAALCCLISFLLAWRALRHYMAPK</sequence>
<keyword evidence="4" id="KW-0813">Transport</keyword>
<feature type="transmembrane region" description="Helical" evidence="8">
    <location>
        <begin position="251"/>
        <end position="272"/>
    </location>
</feature>
<comment type="subcellular location">
    <subcellularLocation>
        <location evidence="2">Membrane</location>
        <topology evidence="2">Multi-pass membrane protein</topology>
    </subcellularLocation>
</comment>
<feature type="transmembrane region" description="Helical" evidence="8">
    <location>
        <begin position="137"/>
        <end position="161"/>
    </location>
</feature>
<dbReference type="InterPro" id="IPR036259">
    <property type="entry name" value="MFS_trans_sf"/>
</dbReference>
<keyword evidence="7 8" id="KW-0472">Membrane</keyword>
<dbReference type="Pfam" id="PF07690">
    <property type="entry name" value="MFS_1"/>
    <property type="match status" value="1"/>
</dbReference>
<feature type="transmembrane region" description="Helical" evidence="8">
    <location>
        <begin position="102"/>
        <end position="125"/>
    </location>
</feature>
<evidence type="ECO:0000256" key="5">
    <source>
        <dbReference type="ARBA" id="ARBA00022692"/>
    </source>
</evidence>
<keyword evidence="11" id="KW-1185">Reference proteome</keyword>
<reference evidence="10 11" key="1">
    <citation type="submission" date="2018-04" db="EMBL/GenBank/DDBJ databases">
        <title>Chitinophaga fuyangensis sp. nov., isolated from soil in a chemical factory.</title>
        <authorList>
            <person name="Chen K."/>
        </authorList>
    </citation>
    <scope>NUCLEOTIDE SEQUENCE [LARGE SCALE GENOMIC DNA]</scope>
    <source>
        <strain evidence="10 11">LY-1</strain>
    </source>
</reference>
<evidence type="ECO:0000256" key="6">
    <source>
        <dbReference type="ARBA" id="ARBA00022989"/>
    </source>
</evidence>
<feature type="transmembrane region" description="Helical" evidence="8">
    <location>
        <begin position="211"/>
        <end position="231"/>
    </location>
</feature>
<protein>
    <submittedName>
        <fullName evidence="10">Tetracycline resistance MFS efflux pump</fullName>
    </submittedName>
</protein>
<organism evidence="10 11">
    <name type="scientific">Chitinophaga parva</name>
    <dbReference type="NCBI Taxonomy" id="2169414"/>
    <lineage>
        <taxon>Bacteria</taxon>
        <taxon>Pseudomonadati</taxon>
        <taxon>Bacteroidota</taxon>
        <taxon>Chitinophagia</taxon>
        <taxon>Chitinophagales</taxon>
        <taxon>Chitinophagaceae</taxon>
        <taxon>Chitinophaga</taxon>
    </lineage>
</organism>
<evidence type="ECO:0000256" key="3">
    <source>
        <dbReference type="ARBA" id="ARBA00007520"/>
    </source>
</evidence>
<dbReference type="InterPro" id="IPR011701">
    <property type="entry name" value="MFS"/>
</dbReference>
<dbReference type="InterPro" id="IPR020846">
    <property type="entry name" value="MFS_dom"/>
</dbReference>
<dbReference type="AlphaFoldDB" id="A0A2T7BDH3"/>
<comment type="function">
    <text evidence="1">Resistance to tetracycline by an active tetracycline efflux. This is an energy-dependent process that decreases the accumulation of the antibiotic in whole cells. This protein functions as a metal-tetracycline/H(+) antiporter.</text>
</comment>
<evidence type="ECO:0000256" key="8">
    <source>
        <dbReference type="SAM" id="Phobius"/>
    </source>
</evidence>
<evidence type="ECO:0000313" key="11">
    <source>
        <dbReference type="Proteomes" id="UP000244450"/>
    </source>
</evidence>
<dbReference type="PRINTS" id="PR01035">
    <property type="entry name" value="TCRTETA"/>
</dbReference>
<evidence type="ECO:0000256" key="2">
    <source>
        <dbReference type="ARBA" id="ARBA00004141"/>
    </source>
</evidence>
<gene>
    <name evidence="10" type="ORF">DCC81_22345</name>
</gene>
<dbReference type="EMBL" id="QCYK01000003">
    <property type="protein sequence ID" value="PUZ23143.1"/>
    <property type="molecule type" value="Genomic_DNA"/>
</dbReference>
<keyword evidence="5 8" id="KW-0812">Transmembrane</keyword>
<comment type="similarity">
    <text evidence="3">Belongs to the major facilitator superfamily. TCR/Tet family.</text>
</comment>
<dbReference type="RefSeq" id="WP_108688887.1">
    <property type="nucleotide sequence ID" value="NZ_QCYK01000003.1"/>
</dbReference>
<evidence type="ECO:0000256" key="4">
    <source>
        <dbReference type="ARBA" id="ARBA00022448"/>
    </source>
</evidence>
<accession>A0A2T7BDH3</accession>
<feature type="domain" description="Major facilitator superfamily (MFS) profile" evidence="9">
    <location>
        <begin position="8"/>
        <end position="338"/>
    </location>
</feature>
<name>A0A2T7BDH3_9BACT</name>
<dbReference type="InterPro" id="IPR005829">
    <property type="entry name" value="Sugar_transporter_CS"/>
</dbReference>
<dbReference type="GO" id="GO:0022857">
    <property type="term" value="F:transmembrane transporter activity"/>
    <property type="evidence" value="ECO:0007669"/>
    <property type="project" value="InterPro"/>
</dbReference>
<feature type="transmembrane region" description="Helical" evidence="8">
    <location>
        <begin position="284"/>
        <end position="302"/>
    </location>
</feature>
<dbReference type="PANTHER" id="PTHR23504:SF15">
    <property type="entry name" value="MAJOR FACILITATOR SUPERFAMILY (MFS) PROFILE DOMAIN-CONTAINING PROTEIN"/>
    <property type="match status" value="1"/>
</dbReference>
<dbReference type="OrthoDB" id="9793283at2"/>
<dbReference type="GO" id="GO:0016020">
    <property type="term" value="C:membrane"/>
    <property type="evidence" value="ECO:0007669"/>
    <property type="project" value="UniProtKB-SubCell"/>
</dbReference>
<feature type="transmembrane region" description="Helical" evidence="8">
    <location>
        <begin position="7"/>
        <end position="30"/>
    </location>
</feature>
<dbReference type="Gene3D" id="1.20.1250.20">
    <property type="entry name" value="MFS general substrate transporter like domains"/>
    <property type="match status" value="1"/>
</dbReference>
<evidence type="ECO:0000259" key="9">
    <source>
        <dbReference type="PROSITE" id="PS50850"/>
    </source>
</evidence>
<comment type="caution">
    <text evidence="10">The sequence shown here is derived from an EMBL/GenBank/DDBJ whole genome shotgun (WGS) entry which is preliminary data.</text>
</comment>
<dbReference type="PROSITE" id="PS50850">
    <property type="entry name" value="MFS"/>
    <property type="match status" value="1"/>
</dbReference>
<dbReference type="InterPro" id="IPR001958">
    <property type="entry name" value="Tet-R_TetA/multi-R_MdtG-like"/>
</dbReference>
<dbReference type="PANTHER" id="PTHR23504">
    <property type="entry name" value="MAJOR FACILITATOR SUPERFAMILY DOMAIN-CONTAINING PROTEIN 10"/>
    <property type="match status" value="1"/>
</dbReference>
<dbReference type="Proteomes" id="UP000244450">
    <property type="component" value="Unassembled WGS sequence"/>
</dbReference>
<feature type="transmembrane region" description="Helical" evidence="8">
    <location>
        <begin position="50"/>
        <end position="67"/>
    </location>
</feature>
<evidence type="ECO:0000256" key="7">
    <source>
        <dbReference type="ARBA" id="ARBA00023136"/>
    </source>
</evidence>
<dbReference type="SUPFAM" id="SSF103473">
    <property type="entry name" value="MFS general substrate transporter"/>
    <property type="match status" value="1"/>
</dbReference>
<proteinExistence type="inferred from homology"/>
<dbReference type="CDD" id="cd17388">
    <property type="entry name" value="MFS_TetA"/>
    <property type="match status" value="1"/>
</dbReference>
<feature type="transmembrane region" description="Helical" evidence="8">
    <location>
        <begin position="79"/>
        <end position="96"/>
    </location>
</feature>
<keyword evidence="6 8" id="KW-1133">Transmembrane helix</keyword>